<protein>
    <recommendedName>
        <fullName evidence="3">Thioredoxin domain-containing protein</fullName>
    </recommendedName>
</protein>
<dbReference type="InterPro" id="IPR003782">
    <property type="entry name" value="SCO1/SenC"/>
</dbReference>
<dbReference type="InterPro" id="IPR013766">
    <property type="entry name" value="Thioredoxin_domain"/>
</dbReference>
<evidence type="ECO:0000256" key="1">
    <source>
        <dbReference type="ARBA" id="ARBA00010996"/>
    </source>
</evidence>
<feature type="domain" description="Thioredoxin" evidence="3">
    <location>
        <begin position="53"/>
        <end position="212"/>
    </location>
</feature>
<keyword evidence="2" id="KW-0186">Copper</keyword>
<evidence type="ECO:0000256" key="2">
    <source>
        <dbReference type="ARBA" id="ARBA00023008"/>
    </source>
</evidence>
<evidence type="ECO:0000313" key="4">
    <source>
        <dbReference type="EMBL" id="GAA4316169.1"/>
    </source>
</evidence>
<gene>
    <name evidence="4" type="ORF">GCM10023183_37280</name>
</gene>
<evidence type="ECO:0000259" key="3">
    <source>
        <dbReference type="PROSITE" id="PS51352"/>
    </source>
</evidence>
<reference evidence="5" key="1">
    <citation type="journal article" date="2019" name="Int. J. Syst. Evol. Microbiol.">
        <title>The Global Catalogue of Microorganisms (GCM) 10K type strain sequencing project: providing services to taxonomists for standard genome sequencing and annotation.</title>
        <authorList>
            <consortium name="The Broad Institute Genomics Platform"/>
            <consortium name="The Broad Institute Genome Sequencing Center for Infectious Disease"/>
            <person name="Wu L."/>
            <person name="Ma J."/>
        </authorList>
    </citation>
    <scope>NUCLEOTIDE SEQUENCE [LARGE SCALE GENOMIC DNA]</scope>
    <source>
        <strain evidence="5">JCM 17917</strain>
    </source>
</reference>
<dbReference type="EMBL" id="BAABGX010000003">
    <property type="protein sequence ID" value="GAA4316169.1"/>
    <property type="molecule type" value="Genomic_DNA"/>
</dbReference>
<sequence length="216" mass="23894">MSPKKTLVLGTLLLVPVLVFLFLKTFGVNTFSLRTYFPAKVTTTTVDGLAKTDTVFQKVPDFQLTSQTGASFSHKNLQGKIYVAHFFDASCQGSCKQVSTQLSRVQDAFYAYPEVMIVSFSLNPAQDHLGVLQGYAKSFKANPAHWVFLMGPKAQIDSIAALGSTASVNNSKEKNHDELWLVDMEGHVRGVYEGNKADEVDRLITEINVLLNEKKQ</sequence>
<comment type="similarity">
    <text evidence="1">Belongs to the SCO1/2 family.</text>
</comment>
<dbReference type="InterPro" id="IPR036249">
    <property type="entry name" value="Thioredoxin-like_sf"/>
</dbReference>
<dbReference type="PANTHER" id="PTHR12151:SF25">
    <property type="entry name" value="LINALOOL DEHYDRATASE_ISOMERASE DOMAIN-CONTAINING PROTEIN"/>
    <property type="match status" value="1"/>
</dbReference>
<evidence type="ECO:0000313" key="5">
    <source>
        <dbReference type="Proteomes" id="UP001501844"/>
    </source>
</evidence>
<accession>A0ABP8G2P6</accession>
<dbReference type="PANTHER" id="PTHR12151">
    <property type="entry name" value="ELECTRON TRANSPORT PROTIN SCO1/SENC FAMILY MEMBER"/>
    <property type="match status" value="1"/>
</dbReference>
<organism evidence="4 5">
    <name type="scientific">Nibribacter koreensis</name>
    <dbReference type="NCBI Taxonomy" id="1084519"/>
    <lineage>
        <taxon>Bacteria</taxon>
        <taxon>Pseudomonadati</taxon>
        <taxon>Bacteroidota</taxon>
        <taxon>Cytophagia</taxon>
        <taxon>Cytophagales</taxon>
        <taxon>Hymenobacteraceae</taxon>
        <taxon>Nibribacter</taxon>
    </lineage>
</organism>
<comment type="caution">
    <text evidence="4">The sequence shown here is derived from an EMBL/GenBank/DDBJ whole genome shotgun (WGS) entry which is preliminary data.</text>
</comment>
<dbReference type="Gene3D" id="3.40.30.10">
    <property type="entry name" value="Glutaredoxin"/>
    <property type="match status" value="1"/>
</dbReference>
<dbReference type="CDD" id="cd02968">
    <property type="entry name" value="SCO"/>
    <property type="match status" value="1"/>
</dbReference>
<keyword evidence="5" id="KW-1185">Reference proteome</keyword>
<dbReference type="PROSITE" id="PS51352">
    <property type="entry name" value="THIOREDOXIN_2"/>
    <property type="match status" value="1"/>
</dbReference>
<proteinExistence type="inferred from homology"/>
<dbReference type="Proteomes" id="UP001501844">
    <property type="component" value="Unassembled WGS sequence"/>
</dbReference>
<dbReference type="Pfam" id="PF02630">
    <property type="entry name" value="SCO1-SenC"/>
    <property type="match status" value="1"/>
</dbReference>
<dbReference type="SUPFAM" id="SSF52833">
    <property type="entry name" value="Thioredoxin-like"/>
    <property type="match status" value="1"/>
</dbReference>
<name>A0ABP8G2P6_9BACT</name>